<evidence type="ECO:0000313" key="2">
    <source>
        <dbReference type="EMBL" id="CAH3135209.1"/>
    </source>
</evidence>
<keyword evidence="1" id="KW-1133">Transmembrane helix</keyword>
<comment type="caution">
    <text evidence="2">The sequence shown here is derived from an EMBL/GenBank/DDBJ whole genome shotgun (WGS) entry which is preliminary data.</text>
</comment>
<keyword evidence="1" id="KW-0472">Membrane</keyword>
<proteinExistence type="predicted"/>
<feature type="transmembrane region" description="Helical" evidence="1">
    <location>
        <begin position="50"/>
        <end position="73"/>
    </location>
</feature>
<keyword evidence="3" id="KW-1185">Reference proteome</keyword>
<name>A0AAU9X4C8_9CNID</name>
<dbReference type="AlphaFoldDB" id="A0AAU9X4C8"/>
<feature type="transmembrane region" description="Helical" evidence="1">
    <location>
        <begin position="12"/>
        <end position="35"/>
    </location>
</feature>
<gene>
    <name evidence="2" type="ORF">PMEA_00016070</name>
</gene>
<sequence length="356" mass="40808">MSEKVSKKNINIWVAKIVILFTFFFEIVIFLTFYGTSLLFIHGAVNGREIVTIIIILKVDHYVFFSSFFLHLISKEETRFDKLWGSRFEEEPRFDKLWGSRFGVPEAKNGDYKSAISAKGQPRRISGLYSVNRRQRGNSTHFRMEHSALNGSKSKWKMEVKFRPKGNDVAKWQNISVYYPGATTEIDHNFINLTIPWPEEEHEFAVFGTPEKEDKKRMQLGIFGENRAKGKNALFHAVFFDDTLMAFKNVCSKEESDGRHLLTTLGGLFVSISDEDIKIEVSGLESGFEWKGSSVKTIKSKDAWNTPENSTDFPYCVFEIKCVDKMKQSFLCEITATHEKDSTKVVLVTPLEQVGS</sequence>
<organism evidence="2 3">
    <name type="scientific">Pocillopora meandrina</name>
    <dbReference type="NCBI Taxonomy" id="46732"/>
    <lineage>
        <taxon>Eukaryota</taxon>
        <taxon>Metazoa</taxon>
        <taxon>Cnidaria</taxon>
        <taxon>Anthozoa</taxon>
        <taxon>Hexacorallia</taxon>
        <taxon>Scleractinia</taxon>
        <taxon>Astrocoeniina</taxon>
        <taxon>Pocilloporidae</taxon>
        <taxon>Pocillopora</taxon>
    </lineage>
</organism>
<evidence type="ECO:0000256" key="1">
    <source>
        <dbReference type="SAM" id="Phobius"/>
    </source>
</evidence>
<accession>A0AAU9X4C8</accession>
<dbReference type="Proteomes" id="UP001159428">
    <property type="component" value="Unassembled WGS sequence"/>
</dbReference>
<reference evidence="2 3" key="1">
    <citation type="submission" date="2022-05" db="EMBL/GenBank/DDBJ databases">
        <authorList>
            <consortium name="Genoscope - CEA"/>
            <person name="William W."/>
        </authorList>
    </citation>
    <scope>NUCLEOTIDE SEQUENCE [LARGE SCALE GENOMIC DNA]</scope>
</reference>
<dbReference type="EMBL" id="CALNXJ010000029">
    <property type="protein sequence ID" value="CAH3135209.1"/>
    <property type="molecule type" value="Genomic_DNA"/>
</dbReference>
<keyword evidence="1" id="KW-0812">Transmembrane</keyword>
<evidence type="ECO:0000313" key="3">
    <source>
        <dbReference type="Proteomes" id="UP001159428"/>
    </source>
</evidence>
<protein>
    <submittedName>
        <fullName evidence="2">Uncharacterized protein</fullName>
    </submittedName>
</protein>